<dbReference type="PaxDb" id="8022-A0A060Z845"/>
<feature type="compositionally biased region" description="Basic and acidic residues" evidence="1">
    <location>
        <begin position="165"/>
        <end position="174"/>
    </location>
</feature>
<feature type="compositionally biased region" description="Basic and acidic residues" evidence="1">
    <location>
        <begin position="1"/>
        <end position="20"/>
    </location>
</feature>
<name>A0A060Z845_ONCMY</name>
<dbReference type="STRING" id="8022.A0A060Z845"/>
<feature type="non-terminal residue" evidence="2">
    <location>
        <position position="290"/>
    </location>
</feature>
<organism evidence="2 3">
    <name type="scientific">Oncorhynchus mykiss</name>
    <name type="common">Rainbow trout</name>
    <name type="synonym">Salmo gairdneri</name>
    <dbReference type="NCBI Taxonomy" id="8022"/>
    <lineage>
        <taxon>Eukaryota</taxon>
        <taxon>Metazoa</taxon>
        <taxon>Chordata</taxon>
        <taxon>Craniata</taxon>
        <taxon>Vertebrata</taxon>
        <taxon>Euteleostomi</taxon>
        <taxon>Actinopterygii</taxon>
        <taxon>Neopterygii</taxon>
        <taxon>Teleostei</taxon>
        <taxon>Protacanthopterygii</taxon>
        <taxon>Salmoniformes</taxon>
        <taxon>Salmonidae</taxon>
        <taxon>Salmoninae</taxon>
        <taxon>Oncorhynchus</taxon>
    </lineage>
</organism>
<feature type="compositionally biased region" description="Gly residues" evidence="1">
    <location>
        <begin position="184"/>
        <end position="208"/>
    </location>
</feature>
<dbReference type="EMBL" id="FR931085">
    <property type="protein sequence ID" value="CDQ97475.1"/>
    <property type="molecule type" value="Genomic_DNA"/>
</dbReference>
<reference evidence="2" key="1">
    <citation type="journal article" date="2014" name="Nat. Commun.">
        <title>The rainbow trout genome provides novel insights into evolution after whole-genome duplication in vertebrates.</title>
        <authorList>
            <person name="Berthelot C."/>
            <person name="Brunet F."/>
            <person name="Chalopin D."/>
            <person name="Juanchich A."/>
            <person name="Bernard M."/>
            <person name="Noel B."/>
            <person name="Bento P."/>
            <person name="Da Silva C."/>
            <person name="Labadie K."/>
            <person name="Alberti A."/>
            <person name="Aury J.M."/>
            <person name="Louis A."/>
            <person name="Dehais P."/>
            <person name="Bardou P."/>
            <person name="Montfort J."/>
            <person name="Klopp C."/>
            <person name="Cabau C."/>
            <person name="Gaspin C."/>
            <person name="Thorgaard G.H."/>
            <person name="Boussaha M."/>
            <person name="Quillet E."/>
            <person name="Guyomard R."/>
            <person name="Galiana D."/>
            <person name="Bobe J."/>
            <person name="Volff J.N."/>
            <person name="Genet C."/>
            <person name="Wincker P."/>
            <person name="Jaillon O."/>
            <person name="Roest Crollius H."/>
            <person name="Guiguen Y."/>
        </authorList>
    </citation>
    <scope>NUCLEOTIDE SEQUENCE [LARGE SCALE GENOMIC DNA]</scope>
</reference>
<feature type="compositionally biased region" description="Gly residues" evidence="1">
    <location>
        <begin position="147"/>
        <end position="163"/>
    </location>
</feature>
<accession>A0A060Z845</accession>
<dbReference type="Proteomes" id="UP000193380">
    <property type="component" value="Unassembled WGS sequence"/>
</dbReference>
<evidence type="ECO:0000256" key="1">
    <source>
        <dbReference type="SAM" id="MobiDB-lite"/>
    </source>
</evidence>
<proteinExistence type="predicted"/>
<gene>
    <name evidence="2" type="ORF">GSONMT00007588001</name>
</gene>
<protein>
    <submittedName>
        <fullName evidence="2">Uncharacterized protein</fullName>
    </submittedName>
</protein>
<evidence type="ECO:0000313" key="2">
    <source>
        <dbReference type="EMBL" id="CDQ97475.1"/>
    </source>
</evidence>
<reference evidence="2" key="2">
    <citation type="submission" date="2014-03" db="EMBL/GenBank/DDBJ databases">
        <authorList>
            <person name="Genoscope - CEA"/>
        </authorList>
    </citation>
    <scope>NUCLEOTIDE SEQUENCE</scope>
</reference>
<feature type="region of interest" description="Disordered" evidence="1">
    <location>
        <begin position="1"/>
        <end position="290"/>
    </location>
</feature>
<evidence type="ECO:0000313" key="3">
    <source>
        <dbReference type="Proteomes" id="UP000193380"/>
    </source>
</evidence>
<dbReference type="AlphaFoldDB" id="A0A060Z845"/>
<sequence length="290" mass="29591">MEEQRAANDRKTSEMREAVEGTHGGAPTAPLLDPHRTPGTGEPTPAWDHLRGQAQGAPEARVRDLQAGEALHPQAGGSSLSTRPPTVPSVAGGTPWPEAPIPQTMAQRVKVNPGEKSSPTWDDGPAKTQQNQTQSWGEGPKSSSHGWGSGHGSGSNGSNGSNGGEWREPAEVKKNGSSSHMWEGGNGRGGGGWKDSPRGGGGNGGGWGSKPAPAVGGWGEPQNQHPNGPAPGWGSKPQECPSGPAPGWGSKPQESPSGPAPGWGSKPQESPSGPAPGWGSKPQESPQRPS</sequence>
<feature type="compositionally biased region" description="Polar residues" evidence="1">
    <location>
        <begin position="127"/>
        <end position="136"/>
    </location>
</feature>